<dbReference type="RefSeq" id="WP_282911750.1">
    <property type="nucleotide sequence ID" value="NZ_JAGRPV010000001.1"/>
</dbReference>
<dbReference type="Proteomes" id="UP001161691">
    <property type="component" value="Unassembled WGS sequence"/>
</dbReference>
<comment type="similarity">
    <text evidence="1">Belongs to the pseudomonas-type ThrB family.</text>
</comment>
<evidence type="ECO:0000256" key="1">
    <source>
        <dbReference type="ARBA" id="ARBA00038240"/>
    </source>
</evidence>
<keyword evidence="4" id="KW-1185">Reference proteome</keyword>
<dbReference type="Gene3D" id="3.90.1200.10">
    <property type="match status" value="1"/>
</dbReference>
<proteinExistence type="inferred from homology"/>
<dbReference type="PANTHER" id="PTHR21064:SF6">
    <property type="entry name" value="AMINOGLYCOSIDE PHOSPHOTRANSFERASE DOMAIN-CONTAINING PROTEIN"/>
    <property type="match status" value="1"/>
</dbReference>
<evidence type="ECO:0000313" key="3">
    <source>
        <dbReference type="EMBL" id="MDI4649085.1"/>
    </source>
</evidence>
<evidence type="ECO:0000259" key="2">
    <source>
        <dbReference type="Pfam" id="PF01636"/>
    </source>
</evidence>
<sequence>MSERAHAAAGAAPGAVPGAAVQAHGMGAELVRPDWAPIALEEANRLLSRFATDVGEATALVWHSPRPFSSATIAEMSGGGRLFVKRHHRSVRDVEGLNEEHRFIRHLRTNGVPVSEILEGRDGATAYAMDEWTYEVHRLAQGTDLYRDAVSWSPFQREAHAYAAGEALARMHVAAAGFDAPARRVRPLVSSFSIFASAAADPRAALRAYVARREALAGYLASRPWEQDFKATLLPFYDRLAPHLAGLQPLWSHNDWHASNLLWREDPEGTEVASILDFGLADRTNAVYDLATAIERGTVDWLALHAGKQDGLVAYADMEALLAGYESVRPLSAAEQAALPALLPLVHAEFVLSEIDYFAGIVRSVSNADMAYDLYWLGHATWFQGEHGQALLDHLRQRPYRSGQAALRQD</sequence>
<dbReference type="InterPro" id="IPR011009">
    <property type="entry name" value="Kinase-like_dom_sf"/>
</dbReference>
<protein>
    <submittedName>
        <fullName evidence="3">Phosphotransferase</fullName>
    </submittedName>
</protein>
<organism evidence="3 4">
    <name type="scientific">Cohnella hashimotonis</name>
    <dbReference type="NCBI Taxonomy" id="2826895"/>
    <lineage>
        <taxon>Bacteria</taxon>
        <taxon>Bacillati</taxon>
        <taxon>Bacillota</taxon>
        <taxon>Bacilli</taxon>
        <taxon>Bacillales</taxon>
        <taxon>Paenibacillaceae</taxon>
        <taxon>Cohnella</taxon>
    </lineage>
</organism>
<feature type="domain" description="Aminoglycoside phosphotransferase" evidence="2">
    <location>
        <begin position="78"/>
        <end position="308"/>
    </location>
</feature>
<comment type="caution">
    <text evidence="3">The sequence shown here is derived from an EMBL/GenBank/DDBJ whole genome shotgun (WGS) entry which is preliminary data.</text>
</comment>
<accession>A0ABT6TQP6</accession>
<reference evidence="3" key="1">
    <citation type="submission" date="2023-04" db="EMBL/GenBank/DDBJ databases">
        <title>Comparative genomic analysis of Cohnella hashimotonis sp. nov., isolated from the International Space Station.</title>
        <authorList>
            <person name="Venkateswaran K."/>
            <person name="Simpson A."/>
        </authorList>
    </citation>
    <scope>NUCLEOTIDE SEQUENCE</scope>
    <source>
        <strain evidence="3">F6_2S_P_1</strain>
    </source>
</reference>
<name>A0ABT6TQP6_9BACL</name>
<dbReference type="EMBL" id="JAGRPV010000001">
    <property type="protein sequence ID" value="MDI4649085.1"/>
    <property type="molecule type" value="Genomic_DNA"/>
</dbReference>
<gene>
    <name evidence="3" type="ORF">KB449_29370</name>
</gene>
<evidence type="ECO:0000313" key="4">
    <source>
        <dbReference type="Proteomes" id="UP001161691"/>
    </source>
</evidence>
<dbReference type="InterPro" id="IPR002575">
    <property type="entry name" value="Aminoglycoside_PTrfase"/>
</dbReference>
<dbReference type="PANTHER" id="PTHR21064">
    <property type="entry name" value="AMINOGLYCOSIDE PHOSPHOTRANSFERASE DOMAIN-CONTAINING PROTEIN-RELATED"/>
    <property type="match status" value="1"/>
</dbReference>
<dbReference type="SUPFAM" id="SSF56112">
    <property type="entry name" value="Protein kinase-like (PK-like)"/>
    <property type="match status" value="1"/>
</dbReference>
<dbReference type="Pfam" id="PF01636">
    <property type="entry name" value="APH"/>
    <property type="match status" value="1"/>
</dbReference>
<dbReference type="InterPro" id="IPR050249">
    <property type="entry name" value="Pseudomonas-type_ThrB"/>
</dbReference>